<protein>
    <recommendedName>
        <fullName evidence="3">Apea-like HEPN domain-containing protein</fullName>
    </recommendedName>
</protein>
<comment type="caution">
    <text evidence="1">The sequence shown here is derived from an EMBL/GenBank/DDBJ whole genome shotgun (WGS) entry which is preliminary data.</text>
</comment>
<gene>
    <name evidence="1" type="ORF">ACFOOI_12015</name>
</gene>
<evidence type="ECO:0000313" key="2">
    <source>
        <dbReference type="Proteomes" id="UP001595616"/>
    </source>
</evidence>
<dbReference type="EMBL" id="JBHRYQ010000001">
    <property type="protein sequence ID" value="MFC3811381.1"/>
    <property type="molecule type" value="Genomic_DNA"/>
</dbReference>
<keyword evidence="2" id="KW-1185">Reference proteome</keyword>
<evidence type="ECO:0000313" key="1">
    <source>
        <dbReference type="EMBL" id="MFC3811381.1"/>
    </source>
</evidence>
<reference evidence="2" key="1">
    <citation type="journal article" date="2019" name="Int. J. Syst. Evol. Microbiol.">
        <title>The Global Catalogue of Microorganisms (GCM) 10K type strain sequencing project: providing services to taxonomists for standard genome sequencing and annotation.</title>
        <authorList>
            <consortium name="The Broad Institute Genomics Platform"/>
            <consortium name="The Broad Institute Genome Sequencing Center for Infectious Disease"/>
            <person name="Wu L."/>
            <person name="Ma J."/>
        </authorList>
    </citation>
    <scope>NUCLEOTIDE SEQUENCE [LARGE SCALE GENOMIC DNA]</scope>
    <source>
        <strain evidence="2">CECT 7956</strain>
    </source>
</reference>
<accession>A0ABV7YWT9</accession>
<dbReference type="Proteomes" id="UP001595616">
    <property type="component" value="Unassembled WGS sequence"/>
</dbReference>
<dbReference type="RefSeq" id="WP_379838222.1">
    <property type="nucleotide sequence ID" value="NZ_JBHRYQ010000001.1"/>
</dbReference>
<sequence>MTIVPIDFEVEDGCEISDLLERTTNNGIVSVKWKTLNIEILFTDSEENQYWPNVDDIKKHTSNFKLYKKLGFTIDNYSEFLIVAFDWKHVPKIIIEDNNGVEITIGELTPIGHYIFDIFHEYRYHGDFEYFQSIRIYGCDSENVEVVLLNVLNKLIFEYNFSFNLLSLDIPDYEYPEEKREDEVKIEKIKLKTNFDLIPNRFFYKGLKENDSSNAFLDFYRILEYYSIIILESDVDKLRNDSTISKREFVLKMNRITNDNEKALLGKLIDRISDSILLKHCENQGLIDKDKPELLATKLYEFRNSIVHSKMNQKLMPIDISILETDEKLEKWEFVCRDLAHKAMNKT</sequence>
<proteinExistence type="predicted"/>
<evidence type="ECO:0008006" key="3">
    <source>
        <dbReference type="Google" id="ProtNLM"/>
    </source>
</evidence>
<name>A0ABV7YWT9_9BACT</name>
<organism evidence="1 2">
    <name type="scientific">Lacihabitans lacunae</name>
    <dbReference type="NCBI Taxonomy" id="1028214"/>
    <lineage>
        <taxon>Bacteria</taxon>
        <taxon>Pseudomonadati</taxon>
        <taxon>Bacteroidota</taxon>
        <taxon>Cytophagia</taxon>
        <taxon>Cytophagales</taxon>
        <taxon>Leadbetterellaceae</taxon>
        <taxon>Lacihabitans</taxon>
    </lineage>
</organism>